<evidence type="ECO:0000313" key="1">
    <source>
        <dbReference type="EMBL" id="MDP9825265.1"/>
    </source>
</evidence>
<keyword evidence="2" id="KW-1185">Reference proteome</keyword>
<dbReference type="EMBL" id="JAUSQZ010000001">
    <property type="protein sequence ID" value="MDP9825265.1"/>
    <property type="molecule type" value="Genomic_DNA"/>
</dbReference>
<dbReference type="RefSeq" id="WP_307238875.1">
    <property type="nucleotide sequence ID" value="NZ_JAUSQZ010000001.1"/>
</dbReference>
<gene>
    <name evidence="1" type="ORF">J2S57_001014</name>
</gene>
<accession>A0ABT9NXX7</accession>
<reference evidence="1 2" key="1">
    <citation type="submission" date="2023-07" db="EMBL/GenBank/DDBJ databases">
        <title>Sequencing the genomes of 1000 actinobacteria strains.</title>
        <authorList>
            <person name="Klenk H.-P."/>
        </authorList>
    </citation>
    <scope>NUCLEOTIDE SEQUENCE [LARGE SCALE GENOMIC DNA]</scope>
    <source>
        <strain evidence="1 2">DSM 44388</strain>
    </source>
</reference>
<organism evidence="1 2">
    <name type="scientific">Kineosporia succinea</name>
    <dbReference type="NCBI Taxonomy" id="84632"/>
    <lineage>
        <taxon>Bacteria</taxon>
        <taxon>Bacillati</taxon>
        <taxon>Actinomycetota</taxon>
        <taxon>Actinomycetes</taxon>
        <taxon>Kineosporiales</taxon>
        <taxon>Kineosporiaceae</taxon>
        <taxon>Kineosporia</taxon>
    </lineage>
</organism>
<protein>
    <submittedName>
        <fullName evidence="1">Uncharacterized protein</fullName>
    </submittedName>
</protein>
<sequence length="72" mass="7864">MSAATVETKERRPIFTISRIGESLLVARLLAAIAVVGELGHENFDIVPDPSHIPAGLPTGKWLCHFLVFPKE</sequence>
<name>A0ABT9NXX7_9ACTN</name>
<proteinExistence type="predicted"/>
<dbReference type="Proteomes" id="UP001235712">
    <property type="component" value="Unassembled WGS sequence"/>
</dbReference>
<comment type="caution">
    <text evidence="1">The sequence shown here is derived from an EMBL/GenBank/DDBJ whole genome shotgun (WGS) entry which is preliminary data.</text>
</comment>
<evidence type="ECO:0000313" key="2">
    <source>
        <dbReference type="Proteomes" id="UP001235712"/>
    </source>
</evidence>